<organism evidence="4 5">
    <name type="scientific">Cladophialophora chaetospira</name>
    <dbReference type="NCBI Taxonomy" id="386627"/>
    <lineage>
        <taxon>Eukaryota</taxon>
        <taxon>Fungi</taxon>
        <taxon>Dikarya</taxon>
        <taxon>Ascomycota</taxon>
        <taxon>Pezizomycotina</taxon>
        <taxon>Eurotiomycetes</taxon>
        <taxon>Chaetothyriomycetidae</taxon>
        <taxon>Chaetothyriales</taxon>
        <taxon>Herpotrichiellaceae</taxon>
        <taxon>Cladophialophora</taxon>
    </lineage>
</organism>
<evidence type="ECO:0000313" key="5">
    <source>
        <dbReference type="Proteomes" id="UP001172673"/>
    </source>
</evidence>
<evidence type="ECO:0000259" key="3">
    <source>
        <dbReference type="SMART" id="SM00906"/>
    </source>
</evidence>
<dbReference type="PANTHER" id="PTHR47425">
    <property type="entry name" value="FARB-RELATED"/>
    <property type="match status" value="1"/>
</dbReference>
<sequence length="672" mass="75511">MSPQPLPLPHLETALQPLDTIGGADPFSNLPTFIARPQQVLRPEELRFLEDSGALTVPHSDLRDQLLLSFVLYVDPHLPVVDIQALLDAIEGRSSDPVSLLLFQAVMFAGSHFVDMGFLEEVGFKTRVVAKTYYFRQIKVLRDLAWESDRLTVLQATLLHQWWWTSSSELEDPWYWLGVCISLATGIGINHPSTHAVKEERTRRLWKRIWWVCITRDRTFGMVQRKPMRIKDEDIALPPLNFRDFETNPLRTAIPTLAQSFSVTDCVNKVLLADIFMSQTNLLLIAGRILDCSYNLQGFLNSTSAWYLFYTPKQRQELDQDQLGHLLEELDTWSGQLNRNCRLKYSHDAGTDADTDEKLADNVHVSRAALRLSYLLAQELFHRPLAFTPERDQRPDSQQDYSESSSTVAARSRVSEAASEIAEIITTFHRENSLGYLPPLAMTCIMTAVAWFLMELRWAQKSPADLPGHQYHQCIRAFSKFKDSWPIWDETFALLKVMAIQQHVWFARTMAMLSKSVPMIPSPSSTANSVNGSTASKSRSRTQGQETRSALSNPPPNMQTASDFNTDFGLHTVGYRSNGGQHAGPYVDLRSSAAPIIMAPMHPFSFTATDLGSIDAIPYGDLSMDHALDAYGLGDTISSVIFDFPAVLSQDIEEYSTIPATVANSGRTGLSY</sequence>
<protein>
    <recommendedName>
        <fullName evidence="3">Xylanolytic transcriptional activator regulatory domain-containing protein</fullName>
    </recommendedName>
</protein>
<accession>A0AA38X0X2</accession>
<feature type="compositionally biased region" description="Polar residues" evidence="2">
    <location>
        <begin position="522"/>
        <end position="563"/>
    </location>
</feature>
<dbReference type="GO" id="GO:0008270">
    <property type="term" value="F:zinc ion binding"/>
    <property type="evidence" value="ECO:0007669"/>
    <property type="project" value="InterPro"/>
</dbReference>
<proteinExistence type="predicted"/>
<dbReference type="GO" id="GO:0003677">
    <property type="term" value="F:DNA binding"/>
    <property type="evidence" value="ECO:0007669"/>
    <property type="project" value="InterPro"/>
</dbReference>
<dbReference type="Pfam" id="PF04082">
    <property type="entry name" value="Fungal_trans"/>
    <property type="match status" value="1"/>
</dbReference>
<dbReference type="InterPro" id="IPR052761">
    <property type="entry name" value="Fungal_Detox/Toxin_TFs"/>
</dbReference>
<evidence type="ECO:0000256" key="1">
    <source>
        <dbReference type="ARBA" id="ARBA00023242"/>
    </source>
</evidence>
<comment type="caution">
    <text evidence="4">The sequence shown here is derived from an EMBL/GenBank/DDBJ whole genome shotgun (WGS) entry which is preliminary data.</text>
</comment>
<name>A0AA38X0X2_9EURO</name>
<feature type="region of interest" description="Disordered" evidence="2">
    <location>
        <begin position="387"/>
        <end position="409"/>
    </location>
</feature>
<feature type="domain" description="Xylanolytic transcriptional activator regulatory" evidence="3">
    <location>
        <begin position="173"/>
        <end position="245"/>
    </location>
</feature>
<feature type="region of interest" description="Disordered" evidence="2">
    <location>
        <begin position="521"/>
        <end position="563"/>
    </location>
</feature>
<dbReference type="InterPro" id="IPR007219">
    <property type="entry name" value="XnlR_reg_dom"/>
</dbReference>
<dbReference type="AlphaFoldDB" id="A0AA38X0X2"/>
<dbReference type="PANTHER" id="PTHR47425:SF3">
    <property type="entry name" value="ZN(II)2CYS6 TRANSCRIPTION FACTOR (EUROFUNG)"/>
    <property type="match status" value="1"/>
</dbReference>
<dbReference type="EMBL" id="JAPDRK010000018">
    <property type="protein sequence ID" value="KAJ9604752.1"/>
    <property type="molecule type" value="Genomic_DNA"/>
</dbReference>
<reference evidence="4" key="1">
    <citation type="submission" date="2022-10" db="EMBL/GenBank/DDBJ databases">
        <title>Culturing micro-colonial fungi from biological soil crusts in the Mojave desert and describing Neophaeococcomyces mojavensis, and introducing the new genera and species Taxawa tesnikishii.</title>
        <authorList>
            <person name="Kurbessoian T."/>
            <person name="Stajich J.E."/>
        </authorList>
    </citation>
    <scope>NUCLEOTIDE SEQUENCE</scope>
    <source>
        <strain evidence="4">TK_41</strain>
    </source>
</reference>
<gene>
    <name evidence="4" type="ORF">H2200_010866</name>
</gene>
<keyword evidence="1" id="KW-0539">Nucleus</keyword>
<evidence type="ECO:0000313" key="4">
    <source>
        <dbReference type="EMBL" id="KAJ9604752.1"/>
    </source>
</evidence>
<dbReference type="GO" id="GO:0006351">
    <property type="term" value="P:DNA-templated transcription"/>
    <property type="evidence" value="ECO:0007669"/>
    <property type="project" value="InterPro"/>
</dbReference>
<keyword evidence="5" id="KW-1185">Reference proteome</keyword>
<evidence type="ECO:0000256" key="2">
    <source>
        <dbReference type="SAM" id="MobiDB-lite"/>
    </source>
</evidence>
<dbReference type="CDD" id="cd12148">
    <property type="entry name" value="fungal_TF_MHR"/>
    <property type="match status" value="1"/>
</dbReference>
<dbReference type="Proteomes" id="UP001172673">
    <property type="component" value="Unassembled WGS sequence"/>
</dbReference>
<dbReference type="SMART" id="SM00906">
    <property type="entry name" value="Fungal_trans"/>
    <property type="match status" value="1"/>
</dbReference>